<dbReference type="Pfam" id="PF13684">
    <property type="entry name" value="FakA-like_C"/>
    <property type="match status" value="1"/>
</dbReference>
<dbReference type="PANTHER" id="PTHR33434:SF4">
    <property type="entry name" value="PHOSPHATASE PROTEIN"/>
    <property type="match status" value="1"/>
</dbReference>
<dbReference type="PANTHER" id="PTHR33434">
    <property type="entry name" value="DEGV DOMAIN-CONTAINING PROTEIN DR_1986-RELATED"/>
    <property type="match status" value="1"/>
</dbReference>
<accession>A0ABP7A6W5</accession>
<dbReference type="SUPFAM" id="SSF101473">
    <property type="entry name" value="DhaL-like"/>
    <property type="match status" value="1"/>
</dbReference>
<dbReference type="Gene3D" id="1.25.40.340">
    <property type="match status" value="1"/>
</dbReference>
<dbReference type="InterPro" id="IPR050270">
    <property type="entry name" value="DegV_domain_contain"/>
</dbReference>
<dbReference type="InterPro" id="IPR048394">
    <property type="entry name" value="FakA-like_M"/>
</dbReference>
<dbReference type="Proteomes" id="UP001501490">
    <property type="component" value="Unassembled WGS sequence"/>
</dbReference>
<evidence type="ECO:0000256" key="1">
    <source>
        <dbReference type="SAM" id="MobiDB-lite"/>
    </source>
</evidence>
<dbReference type="Pfam" id="PF21645">
    <property type="entry name" value="FakA-like_M"/>
    <property type="match status" value="1"/>
</dbReference>
<sequence>MVDVPTPARRNPSPTRSAEGRPMDERTPEERSTAEPAPDPRVRPKRPPSLWLLGDAWLRRAARVISDSADALNAMNVFPISDADTGSNLELTIGGIASSVTRFQRGTLDDVVQAAILSAHGNSGAIVAEMFTSVCRALARTPEQLAVLPPGAVVAALLRTVSDAANQAVAEPVVGTILTVADEAASAATQAARDPARSNDPLAVAIAAQHGAHDALARTPEQLDVLGRAGVVDAGGQAFVLLVDVLVEVLGGPAAEPLTVSSRPATPAAGDAAPMEYEVMYALRGTPTATLDELRRELSVLGRSVVVVGDEAVAQVHVHLVDAGAAIEAALDRGALSRIRVTALGPLLPEEPSVGGRTLVAVVAGPGLAESAAAMGAVPVVHRPSEAVSSDELARVMAAAHGDVVVLPNDPATLSLSRKLAGQLRTETRRIAVIPTNAQVQGLAALAVHEPSSDFDATVVAMSSAAGHARHGAVTVAERPAMTMAGPCRVGDVLGLVQGDFVEIGDSVVEVGARVIGRLLAGGGELLTLISGERAPVGLVDELARRAIAASRTLEIERIEGGQSRYLVLVGLE</sequence>
<dbReference type="InterPro" id="IPR036117">
    <property type="entry name" value="DhaL_dom_sf"/>
</dbReference>
<reference evidence="4" key="1">
    <citation type="journal article" date="2019" name="Int. J. Syst. Evol. Microbiol.">
        <title>The Global Catalogue of Microorganisms (GCM) 10K type strain sequencing project: providing services to taxonomists for standard genome sequencing and annotation.</title>
        <authorList>
            <consortium name="The Broad Institute Genomics Platform"/>
            <consortium name="The Broad Institute Genome Sequencing Center for Infectious Disease"/>
            <person name="Wu L."/>
            <person name="Ma J."/>
        </authorList>
    </citation>
    <scope>NUCLEOTIDE SEQUENCE [LARGE SCALE GENOMIC DNA]</scope>
    <source>
        <strain evidence="4">JCM 16929</strain>
    </source>
</reference>
<dbReference type="InterPro" id="IPR033470">
    <property type="entry name" value="FakA-like_C"/>
</dbReference>
<feature type="compositionally biased region" description="Basic and acidic residues" evidence="1">
    <location>
        <begin position="18"/>
        <end position="42"/>
    </location>
</feature>
<dbReference type="Pfam" id="PF02734">
    <property type="entry name" value="Dak2"/>
    <property type="match status" value="1"/>
</dbReference>
<dbReference type="InterPro" id="IPR004007">
    <property type="entry name" value="DhaL_dom"/>
</dbReference>
<dbReference type="PROSITE" id="PS51480">
    <property type="entry name" value="DHAL"/>
    <property type="match status" value="1"/>
</dbReference>
<evidence type="ECO:0000313" key="3">
    <source>
        <dbReference type="EMBL" id="GAA3625973.1"/>
    </source>
</evidence>
<comment type="caution">
    <text evidence="3">The sequence shown here is derived from an EMBL/GenBank/DDBJ whole genome shotgun (WGS) entry which is preliminary data.</text>
</comment>
<name>A0ABP7A6W5_9ACTN</name>
<organism evidence="3 4">
    <name type="scientific">Microlunatus ginsengisoli</name>
    <dbReference type="NCBI Taxonomy" id="363863"/>
    <lineage>
        <taxon>Bacteria</taxon>
        <taxon>Bacillati</taxon>
        <taxon>Actinomycetota</taxon>
        <taxon>Actinomycetes</taxon>
        <taxon>Propionibacteriales</taxon>
        <taxon>Propionibacteriaceae</taxon>
        <taxon>Microlunatus</taxon>
    </lineage>
</organism>
<feature type="domain" description="DhaL" evidence="2">
    <location>
        <begin position="52"/>
        <end position="248"/>
    </location>
</feature>
<gene>
    <name evidence="3" type="ORF">GCM10022236_30300</name>
</gene>
<evidence type="ECO:0000259" key="2">
    <source>
        <dbReference type="PROSITE" id="PS51480"/>
    </source>
</evidence>
<dbReference type="SMART" id="SM01120">
    <property type="entry name" value="Dak2"/>
    <property type="match status" value="1"/>
</dbReference>
<evidence type="ECO:0000313" key="4">
    <source>
        <dbReference type="Proteomes" id="UP001501490"/>
    </source>
</evidence>
<dbReference type="SMART" id="SM01121">
    <property type="entry name" value="Dak1_2"/>
    <property type="match status" value="1"/>
</dbReference>
<protein>
    <submittedName>
        <fullName evidence="3">DAK2 domain-containing protein</fullName>
    </submittedName>
</protein>
<dbReference type="EMBL" id="BAABAB010000022">
    <property type="protein sequence ID" value="GAA3625973.1"/>
    <property type="molecule type" value="Genomic_DNA"/>
</dbReference>
<proteinExistence type="predicted"/>
<keyword evidence="4" id="KW-1185">Reference proteome</keyword>
<feature type="region of interest" description="Disordered" evidence="1">
    <location>
        <begin position="1"/>
        <end position="46"/>
    </location>
</feature>